<protein>
    <submittedName>
        <fullName evidence="1">Uncharacterized protein</fullName>
    </submittedName>
</protein>
<keyword evidence="2" id="KW-1185">Reference proteome</keyword>
<dbReference type="AlphaFoldDB" id="C8PF54"/>
<dbReference type="RefSeq" id="WP_005869786.1">
    <property type="nucleotide sequence ID" value="NZ_ACYG01000009.1"/>
</dbReference>
<evidence type="ECO:0000313" key="2">
    <source>
        <dbReference type="Proteomes" id="UP000005709"/>
    </source>
</evidence>
<evidence type="ECO:0000313" key="1">
    <source>
        <dbReference type="EMBL" id="EEV18682.1"/>
    </source>
</evidence>
<dbReference type="Proteomes" id="UP000005709">
    <property type="component" value="Unassembled WGS sequence"/>
</dbReference>
<dbReference type="EMBL" id="ACYG01000009">
    <property type="protein sequence ID" value="EEV18682.1"/>
    <property type="molecule type" value="Genomic_DNA"/>
</dbReference>
<dbReference type="OrthoDB" id="9955877at2"/>
<reference evidence="1 2" key="1">
    <citation type="submission" date="2009-07" db="EMBL/GenBank/DDBJ databases">
        <authorList>
            <person name="Madupu R."/>
            <person name="Sebastian Y."/>
            <person name="Durkin A.S."/>
            <person name="Torralba M."/>
            <person name="Methe B."/>
            <person name="Sutton G.G."/>
            <person name="Strausberg R.L."/>
            <person name="Nelson K.E."/>
        </authorList>
    </citation>
    <scope>NUCLEOTIDE SEQUENCE [LARGE SCALE GENOMIC DNA]</scope>
    <source>
        <strain evidence="1 2">RM3268</strain>
    </source>
</reference>
<name>C8PF54_9BACT</name>
<dbReference type="STRING" id="824.CGRAC_0303"/>
<gene>
    <name evidence="1" type="ORF">CAMGR0001_2695</name>
</gene>
<organism evidence="1 2">
    <name type="scientific">Campylobacter gracilis RM3268</name>
    <dbReference type="NCBI Taxonomy" id="553220"/>
    <lineage>
        <taxon>Bacteria</taxon>
        <taxon>Pseudomonadati</taxon>
        <taxon>Campylobacterota</taxon>
        <taxon>Epsilonproteobacteria</taxon>
        <taxon>Campylobacterales</taxon>
        <taxon>Campylobacteraceae</taxon>
        <taxon>Campylobacter</taxon>
    </lineage>
</organism>
<sequence>MIEVETKNESCKNTEVTLANIEIVKDAVKEFAYKSFKGSYLFFDIYGEMDRDFCVLGAIGEGDENNIGKIDLKKYERSSVGATDISQDIKGAKFCTFFKLDQSEILKQILYYIAYERFESGYYAKGKFIGKNSDDLVFIGICGDVKNCAEIKSVDLDEIIKSLPKLSESNNFYISEFICDQPNRSMR</sequence>
<proteinExistence type="predicted"/>
<accession>C8PF54</accession>
<comment type="caution">
    <text evidence="1">The sequence shown here is derived from an EMBL/GenBank/DDBJ whole genome shotgun (WGS) entry which is preliminary data.</text>
</comment>